<keyword evidence="4" id="KW-1185">Reference proteome</keyword>
<dbReference type="EMBL" id="FQZN01000003">
    <property type="protein sequence ID" value="SHI48897.1"/>
    <property type="molecule type" value="Genomic_DNA"/>
</dbReference>
<dbReference type="Pfam" id="PF02498">
    <property type="entry name" value="Bro-N"/>
    <property type="match status" value="1"/>
</dbReference>
<keyword evidence="1" id="KW-0175">Coiled coil</keyword>
<feature type="coiled-coil region" evidence="1">
    <location>
        <begin position="135"/>
        <end position="176"/>
    </location>
</feature>
<proteinExistence type="predicted"/>
<evidence type="ECO:0000256" key="1">
    <source>
        <dbReference type="SAM" id="Coils"/>
    </source>
</evidence>
<feature type="domain" description="Bro-N" evidence="2">
    <location>
        <begin position="2"/>
        <end position="110"/>
    </location>
</feature>
<dbReference type="InterPro" id="IPR003497">
    <property type="entry name" value="BRO_N_domain"/>
</dbReference>
<evidence type="ECO:0000259" key="2">
    <source>
        <dbReference type="PROSITE" id="PS51750"/>
    </source>
</evidence>
<dbReference type="PROSITE" id="PS51750">
    <property type="entry name" value="BRO_N"/>
    <property type="match status" value="1"/>
</dbReference>
<dbReference type="RefSeq" id="WP_073312688.1">
    <property type="nucleotide sequence ID" value="NZ_FQZN01000003.1"/>
</dbReference>
<dbReference type="GO" id="GO:0003677">
    <property type="term" value="F:DNA binding"/>
    <property type="evidence" value="ECO:0007669"/>
    <property type="project" value="InterPro"/>
</dbReference>
<dbReference type="GeneID" id="92710841"/>
<dbReference type="eggNOG" id="COG3645">
    <property type="taxonomic scope" value="Bacteria"/>
</dbReference>
<protein>
    <submittedName>
        <fullName evidence="3">Prophage antirepressor</fullName>
    </submittedName>
</protein>
<name>A0A1M6BJQ9_9BACE</name>
<dbReference type="AlphaFoldDB" id="A0A1M6BJQ9"/>
<reference evidence="4" key="1">
    <citation type="submission" date="2016-11" db="EMBL/GenBank/DDBJ databases">
        <authorList>
            <person name="Varghese N."/>
            <person name="Submissions S."/>
        </authorList>
    </citation>
    <scope>NUCLEOTIDE SEQUENCE [LARGE SCALE GENOMIC DNA]</scope>
    <source>
        <strain evidence="4">DSM 26884</strain>
    </source>
</reference>
<dbReference type="Pfam" id="PF03374">
    <property type="entry name" value="ANT"/>
    <property type="match status" value="1"/>
</dbReference>
<accession>A0A1M6BJQ9</accession>
<dbReference type="SMART" id="SM01040">
    <property type="entry name" value="Bro-N"/>
    <property type="match status" value="1"/>
</dbReference>
<dbReference type="PANTHER" id="PTHR36180:SF2">
    <property type="entry name" value="BRO FAMILY PROTEIN"/>
    <property type="match status" value="1"/>
</dbReference>
<dbReference type="InterPro" id="IPR005039">
    <property type="entry name" value="Ant_C"/>
</dbReference>
<sequence length="281" mass="32481">MDNNIQIFKNPEFGQIRTLEMPDGQVGFMGKDVAEVLGYKNPSNAIVNHVDEEDKTSYLIQVSGSNYKANTVFINESGLYALILSSKMPKAREFKHWVTSEVLPTIRKHGAYMTQQTIEKALTEPDFLIQLAVNLKEERQKRLLAEQECEHQRARIVELGSKVDDLQQEVTKMKDKVSYLDIILATKSSVLVTQIAQDYGESSIRFNRRLKDLNIQYQRGKQWILYADYKDCGYVTSETYLIKHKDGSEDVRMNTKWTQKGRRFLYEKLKSVGVIPVIERM</sequence>
<organism evidence="3 4">
    <name type="scientific">Bacteroides stercorirosoris</name>
    <dbReference type="NCBI Taxonomy" id="871324"/>
    <lineage>
        <taxon>Bacteria</taxon>
        <taxon>Pseudomonadati</taxon>
        <taxon>Bacteroidota</taxon>
        <taxon>Bacteroidia</taxon>
        <taxon>Bacteroidales</taxon>
        <taxon>Bacteroidaceae</taxon>
        <taxon>Bacteroides</taxon>
    </lineage>
</organism>
<evidence type="ECO:0000313" key="4">
    <source>
        <dbReference type="Proteomes" id="UP000184192"/>
    </source>
</evidence>
<dbReference type="Proteomes" id="UP000184192">
    <property type="component" value="Unassembled WGS sequence"/>
</dbReference>
<dbReference type="PANTHER" id="PTHR36180">
    <property type="entry name" value="DNA-BINDING PROTEIN-RELATED-RELATED"/>
    <property type="match status" value="1"/>
</dbReference>
<evidence type="ECO:0000313" key="3">
    <source>
        <dbReference type="EMBL" id="SHI48897.1"/>
    </source>
</evidence>
<gene>
    <name evidence="3" type="ORF">SAMN05444350_10320</name>
</gene>
<dbReference type="eggNOG" id="COG3617">
    <property type="taxonomic scope" value="Bacteria"/>
</dbReference>